<dbReference type="GO" id="GO:0008234">
    <property type="term" value="F:cysteine-type peptidase activity"/>
    <property type="evidence" value="ECO:0007669"/>
    <property type="project" value="UniProtKB-KW"/>
</dbReference>
<dbReference type="PROSITE" id="PS51935">
    <property type="entry name" value="NLPC_P60"/>
    <property type="match status" value="1"/>
</dbReference>
<evidence type="ECO:0000256" key="3">
    <source>
        <dbReference type="ARBA" id="ARBA00022801"/>
    </source>
</evidence>
<accession>A0A8S5NZ17</accession>
<sequence>MHPISDLTDMIGTPFSEMKCWDVVVEVYRRSGIPLPEYTQIQMDEWREVREPMPGSVLVFALYGKNLDHVGVYLGEGKFIHATEHSGTCIEHISKYVPRLKHIYERKE</sequence>
<dbReference type="Gene3D" id="3.90.1720.10">
    <property type="entry name" value="endopeptidase domain like (from Nostoc punctiforme)"/>
    <property type="match status" value="1"/>
</dbReference>
<evidence type="ECO:0000256" key="1">
    <source>
        <dbReference type="ARBA" id="ARBA00007074"/>
    </source>
</evidence>
<feature type="domain" description="NlpC/P60" evidence="5">
    <location>
        <begin position="1"/>
        <end position="108"/>
    </location>
</feature>
<organism evidence="6">
    <name type="scientific">Myoviridae sp. ctj994</name>
    <dbReference type="NCBI Taxonomy" id="2825160"/>
    <lineage>
        <taxon>Viruses</taxon>
        <taxon>Duplodnaviria</taxon>
        <taxon>Heunggongvirae</taxon>
        <taxon>Uroviricota</taxon>
        <taxon>Caudoviricetes</taxon>
    </lineage>
</organism>
<dbReference type="SUPFAM" id="SSF54001">
    <property type="entry name" value="Cysteine proteinases"/>
    <property type="match status" value="1"/>
</dbReference>
<proteinExistence type="inferred from homology"/>
<reference evidence="6" key="1">
    <citation type="journal article" date="2021" name="Proc. Natl. Acad. Sci. U.S.A.">
        <title>A Catalog of Tens of Thousands of Viruses from Human Metagenomes Reveals Hidden Associations with Chronic Diseases.</title>
        <authorList>
            <person name="Tisza M.J."/>
            <person name="Buck C.B."/>
        </authorList>
    </citation>
    <scope>NUCLEOTIDE SEQUENCE</scope>
    <source>
        <strain evidence="6">Ctj994</strain>
    </source>
</reference>
<keyword evidence="2" id="KW-0645">Protease</keyword>
<dbReference type="InterPro" id="IPR000064">
    <property type="entry name" value="NLP_P60_dom"/>
</dbReference>
<protein>
    <submittedName>
        <fullName evidence="6">NlpC/P60 family</fullName>
    </submittedName>
</protein>
<keyword evidence="3" id="KW-0378">Hydrolase</keyword>
<name>A0A8S5NZ17_9CAUD</name>
<evidence type="ECO:0000256" key="4">
    <source>
        <dbReference type="ARBA" id="ARBA00022807"/>
    </source>
</evidence>
<dbReference type="InterPro" id="IPR038765">
    <property type="entry name" value="Papain-like_cys_pep_sf"/>
</dbReference>
<comment type="similarity">
    <text evidence="1">Belongs to the peptidase C40 family.</text>
</comment>
<dbReference type="GO" id="GO:0006508">
    <property type="term" value="P:proteolysis"/>
    <property type="evidence" value="ECO:0007669"/>
    <property type="project" value="UniProtKB-KW"/>
</dbReference>
<dbReference type="Pfam" id="PF00877">
    <property type="entry name" value="NLPC_P60"/>
    <property type="match status" value="1"/>
</dbReference>
<dbReference type="GO" id="GO:0001897">
    <property type="term" value="P:symbiont-mediated cytolysis of host cell"/>
    <property type="evidence" value="ECO:0007669"/>
    <property type="project" value="UniProtKB-ARBA"/>
</dbReference>
<dbReference type="EMBL" id="BK015278">
    <property type="protein sequence ID" value="DAD99195.1"/>
    <property type="molecule type" value="Genomic_DNA"/>
</dbReference>
<evidence type="ECO:0000256" key="2">
    <source>
        <dbReference type="ARBA" id="ARBA00022670"/>
    </source>
</evidence>
<evidence type="ECO:0000259" key="5">
    <source>
        <dbReference type="PROSITE" id="PS51935"/>
    </source>
</evidence>
<keyword evidence="4" id="KW-0788">Thiol protease</keyword>
<evidence type="ECO:0000313" key="6">
    <source>
        <dbReference type="EMBL" id="DAD99195.1"/>
    </source>
</evidence>